<feature type="domain" description="BSD" evidence="7">
    <location>
        <begin position="203"/>
        <end position="255"/>
    </location>
</feature>
<dbReference type="Pfam" id="PF08567">
    <property type="entry name" value="PH_TFIIH"/>
    <property type="match status" value="1"/>
</dbReference>
<dbReference type="Proteomes" id="UP000001514">
    <property type="component" value="Unassembled WGS sequence"/>
</dbReference>
<keyword evidence="5" id="KW-0804">Transcription</keyword>
<evidence type="ECO:0000256" key="3">
    <source>
        <dbReference type="ARBA" id="ARBA00022737"/>
    </source>
</evidence>
<dbReference type="GO" id="GO:0006360">
    <property type="term" value="P:transcription by RNA polymerase I"/>
    <property type="evidence" value="ECO:0000318"/>
    <property type="project" value="GO_Central"/>
</dbReference>
<reference evidence="8 9" key="1">
    <citation type="journal article" date="2011" name="Science">
        <title>The Selaginella genome identifies genetic changes associated with the evolution of vascular plants.</title>
        <authorList>
            <person name="Banks J.A."/>
            <person name="Nishiyama T."/>
            <person name="Hasebe M."/>
            <person name="Bowman J.L."/>
            <person name="Gribskov M."/>
            <person name="dePamphilis C."/>
            <person name="Albert V.A."/>
            <person name="Aono N."/>
            <person name="Aoyama T."/>
            <person name="Ambrose B.A."/>
            <person name="Ashton N.W."/>
            <person name="Axtell M.J."/>
            <person name="Barker E."/>
            <person name="Barker M.S."/>
            <person name="Bennetzen J.L."/>
            <person name="Bonawitz N.D."/>
            <person name="Chapple C."/>
            <person name="Cheng C."/>
            <person name="Correa L.G."/>
            <person name="Dacre M."/>
            <person name="DeBarry J."/>
            <person name="Dreyer I."/>
            <person name="Elias M."/>
            <person name="Engstrom E.M."/>
            <person name="Estelle M."/>
            <person name="Feng L."/>
            <person name="Finet C."/>
            <person name="Floyd S.K."/>
            <person name="Frommer W.B."/>
            <person name="Fujita T."/>
            <person name="Gramzow L."/>
            <person name="Gutensohn M."/>
            <person name="Harholt J."/>
            <person name="Hattori M."/>
            <person name="Heyl A."/>
            <person name="Hirai T."/>
            <person name="Hiwatashi Y."/>
            <person name="Ishikawa M."/>
            <person name="Iwata M."/>
            <person name="Karol K.G."/>
            <person name="Koehler B."/>
            <person name="Kolukisaoglu U."/>
            <person name="Kubo M."/>
            <person name="Kurata T."/>
            <person name="Lalonde S."/>
            <person name="Li K."/>
            <person name="Li Y."/>
            <person name="Litt A."/>
            <person name="Lyons E."/>
            <person name="Manning G."/>
            <person name="Maruyama T."/>
            <person name="Michael T.P."/>
            <person name="Mikami K."/>
            <person name="Miyazaki S."/>
            <person name="Morinaga S."/>
            <person name="Murata T."/>
            <person name="Mueller-Roeber B."/>
            <person name="Nelson D.R."/>
            <person name="Obara M."/>
            <person name="Oguri Y."/>
            <person name="Olmstead R.G."/>
            <person name="Onodera N."/>
            <person name="Petersen B.L."/>
            <person name="Pils B."/>
            <person name="Prigge M."/>
            <person name="Rensing S.A."/>
            <person name="Riano-Pachon D.M."/>
            <person name="Roberts A.W."/>
            <person name="Sato Y."/>
            <person name="Scheller H.V."/>
            <person name="Schulz B."/>
            <person name="Schulz C."/>
            <person name="Shakirov E.V."/>
            <person name="Shibagaki N."/>
            <person name="Shinohara N."/>
            <person name="Shippen D.E."/>
            <person name="Soerensen I."/>
            <person name="Sotooka R."/>
            <person name="Sugimoto N."/>
            <person name="Sugita M."/>
            <person name="Sumikawa N."/>
            <person name="Tanurdzic M."/>
            <person name="Theissen G."/>
            <person name="Ulvskov P."/>
            <person name="Wakazuki S."/>
            <person name="Weng J.K."/>
            <person name="Willats W.W."/>
            <person name="Wipf D."/>
            <person name="Wolf P.G."/>
            <person name="Yang L."/>
            <person name="Zimmer A.D."/>
            <person name="Zhu Q."/>
            <person name="Mitros T."/>
            <person name="Hellsten U."/>
            <person name="Loque D."/>
            <person name="Otillar R."/>
            <person name="Salamov A."/>
            <person name="Schmutz J."/>
            <person name="Shapiro H."/>
            <person name="Lindquist E."/>
            <person name="Lucas S."/>
            <person name="Rokhsar D."/>
            <person name="Grigoriev I.V."/>
        </authorList>
    </citation>
    <scope>NUCLEOTIDE SEQUENCE [LARGE SCALE GENOMIC DNA]</scope>
</reference>
<dbReference type="eggNOG" id="KOG2074">
    <property type="taxonomic scope" value="Eukaryota"/>
</dbReference>
<dbReference type="GO" id="GO:0006366">
    <property type="term" value="P:transcription by RNA polymerase II"/>
    <property type="evidence" value="ECO:0000318"/>
    <property type="project" value="GO_Central"/>
</dbReference>
<dbReference type="KEGG" id="smo:SELMODRAFT_422967"/>
<dbReference type="EMBL" id="GL377624">
    <property type="protein sequence ID" value="EFJ15272.1"/>
    <property type="molecule type" value="Genomic_DNA"/>
</dbReference>
<name>D8SK47_SELML</name>
<dbReference type="Pfam" id="PF03909">
    <property type="entry name" value="BSD"/>
    <property type="match status" value="1"/>
</dbReference>
<proteinExistence type="inferred from homology"/>
<evidence type="ECO:0000256" key="2">
    <source>
        <dbReference type="ARBA" id="ARBA00009448"/>
    </source>
</evidence>
<keyword evidence="4" id="KW-0805">Transcription regulation</keyword>
<evidence type="ECO:0000256" key="1">
    <source>
        <dbReference type="ARBA" id="ARBA00004123"/>
    </source>
</evidence>
<dbReference type="Gramene" id="EFJ15272">
    <property type="protein sequence ID" value="EFJ15272"/>
    <property type="gene ID" value="SELMODRAFT_422967"/>
</dbReference>
<dbReference type="PROSITE" id="PS50858">
    <property type="entry name" value="BSD"/>
    <property type="match status" value="1"/>
</dbReference>
<dbReference type="SMART" id="SM00751">
    <property type="entry name" value="BSD"/>
    <property type="match status" value="1"/>
</dbReference>
<comment type="subcellular location">
    <subcellularLocation>
        <location evidence="1">Nucleus</location>
    </subcellularLocation>
</comment>
<evidence type="ECO:0000256" key="5">
    <source>
        <dbReference type="ARBA" id="ARBA00023163"/>
    </source>
</evidence>
<dbReference type="InterPro" id="IPR035925">
    <property type="entry name" value="BSD_dom_sf"/>
</dbReference>
<dbReference type="GO" id="GO:0006289">
    <property type="term" value="P:nucleotide-excision repair"/>
    <property type="evidence" value="ECO:0007669"/>
    <property type="project" value="InterPro"/>
</dbReference>
<keyword evidence="9" id="KW-1185">Reference proteome</keyword>
<evidence type="ECO:0000313" key="9">
    <source>
        <dbReference type="Proteomes" id="UP000001514"/>
    </source>
</evidence>
<protein>
    <recommendedName>
        <fullName evidence="7">BSD domain-containing protein</fullName>
    </recommendedName>
</protein>
<dbReference type="GO" id="GO:0006281">
    <property type="term" value="P:DNA repair"/>
    <property type="evidence" value="ECO:0000318"/>
    <property type="project" value="GO_Central"/>
</dbReference>
<dbReference type="GO" id="GO:0000439">
    <property type="term" value="C:transcription factor TFIIH core complex"/>
    <property type="evidence" value="ECO:0000318"/>
    <property type="project" value="GO_Central"/>
</dbReference>
<dbReference type="InterPro" id="IPR027079">
    <property type="entry name" value="Tfb1/GTF2H1"/>
</dbReference>
<evidence type="ECO:0000256" key="6">
    <source>
        <dbReference type="ARBA" id="ARBA00023242"/>
    </source>
</evidence>
<sequence length="569" mass="63466">MAGASASWRAKSLPNPKSDGIPGILTMTPSGFKWTPNIPNAAKALNVDCRSLRGQRASKEATSKKAILNLLTDSTAVQYFFEFENFVDRDASRNFLAPFLANAATPIANNELAANQASTSARPPGQNESLNQTEMERRIKLLQGDRQALFLRCFCFKAALRVCQLINNSASICGVQKTGDNHKMRTGMASTMLADIRPMADGRTNTVTFNITPEIIHQIFAEKPAVHRAFLNFVPSKMTEIAFWTKYCRNDYLHRTKNAAAATAEAQDDEELAVFVNDDDIIAKEYRRKIKRVDPTLDIAADNADSSLPGHGIYRDRAKDPIDGNMRNKLMRDINRHGEVVLEGRLLEENRNDAMSIAQALAKVQQQGCVWFELDPRKYFDVQANTNIGASSSSTLHPNEILQRLRQQIEEFEHQDETAPIIPGSLAFKVLTELTQQVSSTHHSLGRTAEKNVLDSLPRSVREALLQHSSFINEVLRQFWATCPITSNALLQKANRLKDCMAKVYNEIQALKSSVQSEHRHQVSLILQPMFQTLDAALVHYEAEIEKRSAKKLGNGGPSEHVNGMLAVK</sequence>
<dbReference type="GO" id="GO:0005675">
    <property type="term" value="C:transcription factor TFIIH holo complex"/>
    <property type="evidence" value="ECO:0000318"/>
    <property type="project" value="GO_Central"/>
</dbReference>
<dbReference type="AlphaFoldDB" id="D8SK47"/>
<keyword evidence="3" id="KW-0677">Repeat</keyword>
<dbReference type="PANTHER" id="PTHR12856">
    <property type="entry name" value="TRANSCRIPTION INITIATION FACTOR IIH-RELATED"/>
    <property type="match status" value="1"/>
</dbReference>
<comment type="similarity">
    <text evidence="2">Belongs to the TFB1 family.</text>
</comment>
<dbReference type="STRING" id="88036.D8SK47"/>
<dbReference type="InParanoid" id="D8SK47"/>
<dbReference type="SUPFAM" id="SSF140383">
    <property type="entry name" value="BSD domain-like"/>
    <property type="match status" value="1"/>
</dbReference>
<dbReference type="OMA" id="TWIAGHY"/>
<evidence type="ECO:0000256" key="4">
    <source>
        <dbReference type="ARBA" id="ARBA00023015"/>
    </source>
</evidence>
<dbReference type="InterPro" id="IPR005607">
    <property type="entry name" value="BSD_dom"/>
</dbReference>
<dbReference type="HOGENOM" id="CLU_017639_2_0_1"/>
<dbReference type="InterPro" id="IPR013876">
    <property type="entry name" value="TFIIH_BTF_p62_N"/>
</dbReference>
<gene>
    <name evidence="8" type="ORF">SELMODRAFT_422967</name>
</gene>
<keyword evidence="6" id="KW-0539">Nucleus</keyword>
<evidence type="ECO:0000259" key="7">
    <source>
        <dbReference type="PROSITE" id="PS50858"/>
    </source>
</evidence>
<organism evidence="9">
    <name type="scientific">Selaginella moellendorffii</name>
    <name type="common">Spikemoss</name>
    <dbReference type="NCBI Taxonomy" id="88036"/>
    <lineage>
        <taxon>Eukaryota</taxon>
        <taxon>Viridiplantae</taxon>
        <taxon>Streptophyta</taxon>
        <taxon>Embryophyta</taxon>
        <taxon>Tracheophyta</taxon>
        <taxon>Lycopodiopsida</taxon>
        <taxon>Selaginellales</taxon>
        <taxon>Selaginellaceae</taxon>
        <taxon>Selaginella</taxon>
    </lineage>
</organism>
<dbReference type="FunCoup" id="D8SK47">
    <property type="interactions" value="4648"/>
</dbReference>
<accession>D8SK47</accession>
<evidence type="ECO:0000313" key="8">
    <source>
        <dbReference type="EMBL" id="EFJ15272.1"/>
    </source>
</evidence>